<dbReference type="Proteomes" id="UP000321306">
    <property type="component" value="Unassembled WGS sequence"/>
</dbReference>
<organism evidence="1 2">
    <name type="scientific">Deinococcus cellulosilyticus (strain DSM 18568 / NBRC 106333 / KACC 11606 / 5516J-15)</name>
    <dbReference type="NCBI Taxonomy" id="1223518"/>
    <lineage>
        <taxon>Bacteria</taxon>
        <taxon>Thermotogati</taxon>
        <taxon>Deinococcota</taxon>
        <taxon>Deinococci</taxon>
        <taxon>Deinococcales</taxon>
        <taxon>Deinococcaceae</taxon>
        <taxon>Deinococcus</taxon>
    </lineage>
</organism>
<gene>
    <name evidence="1" type="ORF">DC3_09570</name>
</gene>
<protein>
    <submittedName>
        <fullName evidence="1">Uncharacterized protein</fullName>
    </submittedName>
</protein>
<reference evidence="1 2" key="1">
    <citation type="submission" date="2019-07" db="EMBL/GenBank/DDBJ databases">
        <title>Whole genome shotgun sequence of Deinococcus cellulosilyticus NBRC 106333.</title>
        <authorList>
            <person name="Hosoyama A."/>
            <person name="Uohara A."/>
            <person name="Ohji S."/>
            <person name="Ichikawa N."/>
        </authorList>
    </citation>
    <scope>NUCLEOTIDE SEQUENCE [LARGE SCALE GENOMIC DNA]</scope>
    <source>
        <strain evidence="1 2">NBRC 106333</strain>
    </source>
</reference>
<dbReference type="AlphaFoldDB" id="A0A511MXI9"/>
<name>A0A511MXI9_DEIC1</name>
<proteinExistence type="predicted"/>
<accession>A0A511MXI9</accession>
<evidence type="ECO:0000313" key="2">
    <source>
        <dbReference type="Proteomes" id="UP000321306"/>
    </source>
</evidence>
<evidence type="ECO:0000313" key="1">
    <source>
        <dbReference type="EMBL" id="GEM45322.1"/>
    </source>
</evidence>
<comment type="caution">
    <text evidence="1">The sequence shown here is derived from an EMBL/GenBank/DDBJ whole genome shotgun (WGS) entry which is preliminary data.</text>
</comment>
<sequence length="75" mass="7871">MTDLELLSVALHNRTAAEAVLDRCGSLSNLDQIESGQNMIGAPNIGPATAALLEVLYELSLRVCGEAEPPKGGHQ</sequence>
<dbReference type="EMBL" id="BJXB01000003">
    <property type="protein sequence ID" value="GEM45322.1"/>
    <property type="molecule type" value="Genomic_DNA"/>
</dbReference>
<keyword evidence="2" id="KW-1185">Reference proteome</keyword>